<keyword evidence="2" id="KW-1185">Reference proteome</keyword>
<name>A0A8J3T280_9ACTN</name>
<dbReference type="AlphaFoldDB" id="A0A8J3T280"/>
<reference evidence="1" key="1">
    <citation type="submission" date="2021-01" db="EMBL/GenBank/DDBJ databases">
        <title>Whole genome shotgun sequence of Planobispora takensis NBRC 109077.</title>
        <authorList>
            <person name="Komaki H."/>
            <person name="Tamura T."/>
        </authorList>
    </citation>
    <scope>NUCLEOTIDE SEQUENCE</scope>
    <source>
        <strain evidence="1">NBRC 109077</strain>
    </source>
</reference>
<dbReference type="Proteomes" id="UP000634476">
    <property type="component" value="Unassembled WGS sequence"/>
</dbReference>
<accession>A0A8J3T280</accession>
<organism evidence="1 2">
    <name type="scientific">Planobispora takensis</name>
    <dbReference type="NCBI Taxonomy" id="1367882"/>
    <lineage>
        <taxon>Bacteria</taxon>
        <taxon>Bacillati</taxon>
        <taxon>Actinomycetota</taxon>
        <taxon>Actinomycetes</taxon>
        <taxon>Streptosporangiales</taxon>
        <taxon>Streptosporangiaceae</taxon>
        <taxon>Planobispora</taxon>
    </lineage>
</organism>
<dbReference type="EMBL" id="BOOK01000049">
    <property type="protein sequence ID" value="GII04408.1"/>
    <property type="molecule type" value="Genomic_DNA"/>
</dbReference>
<gene>
    <name evidence="1" type="ORF">Pta02_64160</name>
</gene>
<evidence type="ECO:0000313" key="1">
    <source>
        <dbReference type="EMBL" id="GII04408.1"/>
    </source>
</evidence>
<protein>
    <submittedName>
        <fullName evidence="1">Uncharacterized protein</fullName>
    </submittedName>
</protein>
<comment type="caution">
    <text evidence="1">The sequence shown here is derived from an EMBL/GenBank/DDBJ whole genome shotgun (WGS) entry which is preliminary data.</text>
</comment>
<sequence length="113" mass="12421">MLITLIVIGAIAWGVKKLFFDEPEARAYDRPVHQAARTLVSVTLQAIRDWLGRHSDAAYADIIRRHLADGQVNVVTIGLTAHGRQVAHTTWTGPVGADLRSAFGTAHSFRLHT</sequence>
<proteinExistence type="predicted"/>
<dbReference type="RefSeq" id="WP_203878649.1">
    <property type="nucleotide sequence ID" value="NZ_BOOK01000049.1"/>
</dbReference>
<evidence type="ECO:0000313" key="2">
    <source>
        <dbReference type="Proteomes" id="UP000634476"/>
    </source>
</evidence>